<accession>A0A6G1L0X2</accession>
<protein>
    <submittedName>
        <fullName evidence="2">Uncharacterized protein</fullName>
    </submittedName>
</protein>
<proteinExistence type="predicted"/>
<keyword evidence="1" id="KW-1133">Transmembrane helix</keyword>
<evidence type="ECO:0000313" key="2">
    <source>
        <dbReference type="EMBL" id="KAF2766465.1"/>
    </source>
</evidence>
<reference evidence="2" key="1">
    <citation type="journal article" date="2020" name="Stud. Mycol.">
        <title>101 Dothideomycetes genomes: a test case for predicting lifestyles and emergence of pathogens.</title>
        <authorList>
            <person name="Haridas S."/>
            <person name="Albert R."/>
            <person name="Binder M."/>
            <person name="Bloem J."/>
            <person name="Labutti K."/>
            <person name="Salamov A."/>
            <person name="Andreopoulos B."/>
            <person name="Baker S."/>
            <person name="Barry K."/>
            <person name="Bills G."/>
            <person name="Bluhm B."/>
            <person name="Cannon C."/>
            <person name="Castanera R."/>
            <person name="Culley D."/>
            <person name="Daum C."/>
            <person name="Ezra D."/>
            <person name="Gonzalez J."/>
            <person name="Henrissat B."/>
            <person name="Kuo A."/>
            <person name="Liang C."/>
            <person name="Lipzen A."/>
            <person name="Lutzoni F."/>
            <person name="Magnuson J."/>
            <person name="Mondo S."/>
            <person name="Nolan M."/>
            <person name="Ohm R."/>
            <person name="Pangilinan J."/>
            <person name="Park H.-J."/>
            <person name="Ramirez L."/>
            <person name="Alfaro M."/>
            <person name="Sun H."/>
            <person name="Tritt A."/>
            <person name="Yoshinaga Y."/>
            <person name="Zwiers L.-H."/>
            <person name="Turgeon B."/>
            <person name="Goodwin S."/>
            <person name="Spatafora J."/>
            <person name="Crous P."/>
            <person name="Grigoriev I."/>
        </authorList>
    </citation>
    <scope>NUCLEOTIDE SEQUENCE</scope>
    <source>
        <strain evidence="2">CBS 116005</strain>
    </source>
</reference>
<dbReference type="AlphaFoldDB" id="A0A6G1L0X2"/>
<feature type="transmembrane region" description="Helical" evidence="1">
    <location>
        <begin position="12"/>
        <end position="36"/>
    </location>
</feature>
<keyword evidence="1" id="KW-0812">Transmembrane</keyword>
<keyword evidence="3" id="KW-1185">Reference proteome</keyword>
<gene>
    <name evidence="2" type="ORF">EJ03DRAFT_353951</name>
</gene>
<keyword evidence="1" id="KW-0472">Membrane</keyword>
<evidence type="ECO:0000256" key="1">
    <source>
        <dbReference type="SAM" id="Phobius"/>
    </source>
</evidence>
<feature type="transmembrane region" description="Helical" evidence="1">
    <location>
        <begin position="57"/>
        <end position="80"/>
    </location>
</feature>
<name>A0A6G1L0X2_9PEZI</name>
<dbReference type="OrthoDB" id="3961748at2759"/>
<evidence type="ECO:0000313" key="3">
    <source>
        <dbReference type="Proteomes" id="UP000799436"/>
    </source>
</evidence>
<feature type="transmembrane region" description="Helical" evidence="1">
    <location>
        <begin position="150"/>
        <end position="168"/>
    </location>
</feature>
<sequence length="249" mass="28598">MNVTRSPSPTSWPYGAIISAQSMVTLYIIVGALIYIPARIILHHLLWTLLTKTRIRMFAFLMPWTCPTALALYPMAVHYLTHYGFVLNMPGAFKIRLWPRLAPPDCQAAKDVLGDSSVCYIDRLNNWIRLTSLQPDGLVRSLRSLPMGPTVLFFGIMAFFIFCGWKTVEDWGDAVRKDRVDRFIGWEYGGVEEYDKDDDLLYLRREFGDLLRRGRIHQSVRWQRDGTWAWEGGDDPGAEDKSKACFAEV</sequence>
<organism evidence="2 3">
    <name type="scientific">Teratosphaeria nubilosa</name>
    <dbReference type="NCBI Taxonomy" id="161662"/>
    <lineage>
        <taxon>Eukaryota</taxon>
        <taxon>Fungi</taxon>
        <taxon>Dikarya</taxon>
        <taxon>Ascomycota</taxon>
        <taxon>Pezizomycotina</taxon>
        <taxon>Dothideomycetes</taxon>
        <taxon>Dothideomycetidae</taxon>
        <taxon>Mycosphaerellales</taxon>
        <taxon>Teratosphaeriaceae</taxon>
        <taxon>Teratosphaeria</taxon>
    </lineage>
</organism>
<dbReference type="EMBL" id="ML995871">
    <property type="protein sequence ID" value="KAF2766465.1"/>
    <property type="molecule type" value="Genomic_DNA"/>
</dbReference>
<dbReference type="Proteomes" id="UP000799436">
    <property type="component" value="Unassembled WGS sequence"/>
</dbReference>